<feature type="domain" description="Integrase catalytic" evidence="1">
    <location>
        <begin position="1"/>
        <end position="80"/>
    </location>
</feature>
<dbReference type="Gene3D" id="3.30.420.10">
    <property type="entry name" value="Ribonuclease H-like superfamily/Ribonuclease H"/>
    <property type="match status" value="1"/>
</dbReference>
<dbReference type="EMBL" id="CP133618">
    <property type="protein sequence ID" value="WMV37902.1"/>
    <property type="molecule type" value="Genomic_DNA"/>
</dbReference>
<organism evidence="2 3">
    <name type="scientific">Solanum verrucosum</name>
    <dbReference type="NCBI Taxonomy" id="315347"/>
    <lineage>
        <taxon>Eukaryota</taxon>
        <taxon>Viridiplantae</taxon>
        <taxon>Streptophyta</taxon>
        <taxon>Embryophyta</taxon>
        <taxon>Tracheophyta</taxon>
        <taxon>Spermatophyta</taxon>
        <taxon>Magnoliopsida</taxon>
        <taxon>eudicotyledons</taxon>
        <taxon>Gunneridae</taxon>
        <taxon>Pentapetalae</taxon>
        <taxon>asterids</taxon>
        <taxon>lamiids</taxon>
        <taxon>Solanales</taxon>
        <taxon>Solanaceae</taxon>
        <taxon>Solanoideae</taxon>
        <taxon>Solaneae</taxon>
        <taxon>Solanum</taxon>
    </lineage>
</organism>
<dbReference type="InterPro" id="IPR001584">
    <property type="entry name" value="Integrase_cat-core"/>
</dbReference>
<evidence type="ECO:0000259" key="1">
    <source>
        <dbReference type="PROSITE" id="PS50994"/>
    </source>
</evidence>
<dbReference type="InterPro" id="IPR050951">
    <property type="entry name" value="Retrovirus_Pol_polyprotein"/>
</dbReference>
<protein>
    <recommendedName>
        <fullName evidence="1">Integrase catalytic domain-containing protein</fullName>
    </recommendedName>
</protein>
<dbReference type="PANTHER" id="PTHR37984:SF5">
    <property type="entry name" value="PROTEIN NYNRIN-LIKE"/>
    <property type="match status" value="1"/>
</dbReference>
<reference evidence="2" key="1">
    <citation type="submission" date="2023-08" db="EMBL/GenBank/DDBJ databases">
        <title>A de novo genome assembly of Solanum verrucosum Schlechtendal, a Mexican diploid species geographically isolated from the other diploid A-genome species in potato relatives.</title>
        <authorList>
            <person name="Hosaka K."/>
        </authorList>
    </citation>
    <scope>NUCLEOTIDE SEQUENCE</scope>
    <source>
        <tissue evidence="2">Young leaves</tissue>
    </source>
</reference>
<keyword evidence="3" id="KW-1185">Reference proteome</keyword>
<evidence type="ECO:0000313" key="2">
    <source>
        <dbReference type="EMBL" id="WMV37902.1"/>
    </source>
</evidence>
<sequence>MVRFHGVPLSIISNRGTQFASWFLTSFQKGLGTRVMLSTTFHPQTDEQVESTIQSLEDMLRSWVIDFKGAESVQEAMKRI</sequence>
<dbReference type="Proteomes" id="UP001234989">
    <property type="component" value="Chromosome 7"/>
</dbReference>
<dbReference type="GO" id="GO:0015074">
    <property type="term" value="P:DNA integration"/>
    <property type="evidence" value="ECO:0007669"/>
    <property type="project" value="InterPro"/>
</dbReference>
<dbReference type="InterPro" id="IPR012337">
    <property type="entry name" value="RNaseH-like_sf"/>
</dbReference>
<gene>
    <name evidence="2" type="ORF">MTR67_031287</name>
</gene>
<evidence type="ECO:0000313" key="3">
    <source>
        <dbReference type="Proteomes" id="UP001234989"/>
    </source>
</evidence>
<dbReference type="PANTHER" id="PTHR37984">
    <property type="entry name" value="PROTEIN CBG26694"/>
    <property type="match status" value="1"/>
</dbReference>
<proteinExistence type="predicted"/>
<dbReference type="PROSITE" id="PS50994">
    <property type="entry name" value="INTEGRASE"/>
    <property type="match status" value="1"/>
</dbReference>
<dbReference type="SUPFAM" id="SSF53098">
    <property type="entry name" value="Ribonuclease H-like"/>
    <property type="match status" value="1"/>
</dbReference>
<name>A0AAF0U288_SOLVR</name>
<dbReference type="GO" id="GO:0003676">
    <property type="term" value="F:nucleic acid binding"/>
    <property type="evidence" value="ECO:0007669"/>
    <property type="project" value="InterPro"/>
</dbReference>
<dbReference type="AlphaFoldDB" id="A0AAF0U288"/>
<accession>A0AAF0U288</accession>
<dbReference type="InterPro" id="IPR036397">
    <property type="entry name" value="RNaseH_sf"/>
</dbReference>